<dbReference type="EMBL" id="JACHEA010000001">
    <property type="protein sequence ID" value="MBB5339774.1"/>
    <property type="molecule type" value="Genomic_DNA"/>
</dbReference>
<accession>A0ACC5NZE3</accession>
<keyword evidence="2" id="KW-1185">Reference proteome</keyword>
<sequence>MDDADYTSEQLMDDTPEPLGNDADFPPRSPVPLHLSHYDQAGEAHMVDVGDKLATRREAVASAFVELSDAVLKALPQNPKGNPLEVARFAGIQAAKQTSSLIPMCHQIALNFVDIQTKIVEGGVAIEATAATVAGTGVEMEAMVAASIAALTIYDMTKALDKGIRIREVVLMRKTGGKSGDYRRGSL</sequence>
<reference evidence="1" key="1">
    <citation type="submission" date="2020-08" db="EMBL/GenBank/DDBJ databases">
        <title>Genomic Encyclopedia of Type Strains, Phase IV (KMG-V): Genome sequencing to study the core and pangenomes of soil and plant-associated prokaryotes.</title>
        <authorList>
            <person name="Whitman W."/>
        </authorList>
    </citation>
    <scope>NUCLEOTIDE SEQUENCE</scope>
    <source>
        <strain evidence="1">M8UP15</strain>
    </source>
</reference>
<comment type="caution">
    <text evidence="1">The sequence shown here is derived from an EMBL/GenBank/DDBJ whole genome shotgun (WGS) entry which is preliminary data.</text>
</comment>
<proteinExistence type="predicted"/>
<evidence type="ECO:0000313" key="1">
    <source>
        <dbReference type="EMBL" id="MBB5339774.1"/>
    </source>
</evidence>
<dbReference type="Proteomes" id="UP000569005">
    <property type="component" value="Unassembled WGS sequence"/>
</dbReference>
<organism evidence="1 2">
    <name type="scientific">Tunturiibacter gelidiferens</name>
    <dbReference type="NCBI Taxonomy" id="3069689"/>
    <lineage>
        <taxon>Bacteria</taxon>
        <taxon>Pseudomonadati</taxon>
        <taxon>Acidobacteriota</taxon>
        <taxon>Terriglobia</taxon>
        <taxon>Terriglobales</taxon>
        <taxon>Acidobacteriaceae</taxon>
        <taxon>Tunturiibacter</taxon>
    </lineage>
</organism>
<evidence type="ECO:0000313" key="2">
    <source>
        <dbReference type="Proteomes" id="UP000569005"/>
    </source>
</evidence>
<gene>
    <name evidence="1" type="ORF">HDF13_002107</name>
</gene>
<name>A0ACC5NZE3_9BACT</name>
<protein>
    <submittedName>
        <fullName evidence="1">Cyclic pyranopterin phosphate synthase</fullName>
    </submittedName>
</protein>